<dbReference type="PANTHER" id="PTHR47765:SF2">
    <property type="entry name" value="EXONUCLEASE MUT-7 HOMOLOG"/>
    <property type="match status" value="1"/>
</dbReference>
<dbReference type="OrthoDB" id="10261556at2759"/>
<keyword evidence="4" id="KW-0378">Hydrolase</keyword>
<dbReference type="InterPro" id="IPR002562">
    <property type="entry name" value="3'-5'_exonuclease_dom"/>
</dbReference>
<keyword evidence="1" id="KW-0479">Metal-binding</keyword>
<dbReference type="GO" id="GO:0008270">
    <property type="term" value="F:zinc ion binding"/>
    <property type="evidence" value="ECO:0007669"/>
    <property type="project" value="UniProtKB-KW"/>
</dbReference>
<dbReference type="PROSITE" id="PS50884">
    <property type="entry name" value="ZF_DOF_2"/>
    <property type="match status" value="1"/>
</dbReference>
<feature type="domain" description="Dof-type" evidence="3">
    <location>
        <begin position="615"/>
        <end position="669"/>
    </location>
</feature>
<keyword evidence="5" id="KW-1185">Reference proteome</keyword>
<proteinExistence type="predicted"/>
<evidence type="ECO:0000313" key="5">
    <source>
        <dbReference type="Proteomes" id="UP000594638"/>
    </source>
</evidence>
<comment type="caution">
    <text evidence="4">The sequence shown here is derived from an EMBL/GenBank/DDBJ whole genome shotgun (WGS) entry which is preliminary data.</text>
</comment>
<reference evidence="4 5" key="1">
    <citation type="submission" date="2019-12" db="EMBL/GenBank/DDBJ databases">
        <authorList>
            <person name="Alioto T."/>
            <person name="Alioto T."/>
            <person name="Gomez Garrido J."/>
        </authorList>
    </citation>
    <scope>NUCLEOTIDE SEQUENCE [LARGE SCALE GENOMIC DNA]</scope>
</reference>
<dbReference type="EMBL" id="CACTIH010005915">
    <property type="protein sequence ID" value="CAA3003094.1"/>
    <property type="molecule type" value="Genomic_DNA"/>
</dbReference>
<dbReference type="SMART" id="SM00474">
    <property type="entry name" value="35EXOc"/>
    <property type="match status" value="1"/>
</dbReference>
<dbReference type="Gene3D" id="3.30.420.10">
    <property type="entry name" value="Ribonuclease H-like superfamily/Ribonuclease H"/>
    <property type="match status" value="1"/>
</dbReference>
<keyword evidence="1" id="KW-0862">Zinc</keyword>
<accession>A0A8S0TI63</accession>
<dbReference type="Pfam" id="PF01927">
    <property type="entry name" value="Mut7-C"/>
    <property type="match status" value="1"/>
</dbReference>
<dbReference type="InterPro" id="IPR003851">
    <property type="entry name" value="Znf_Dof"/>
</dbReference>
<keyword evidence="1" id="KW-0238">DNA-binding</keyword>
<dbReference type="PROSITE" id="PS01361">
    <property type="entry name" value="ZF_DOF_1"/>
    <property type="match status" value="1"/>
</dbReference>
<dbReference type="InterPro" id="IPR052408">
    <property type="entry name" value="Exonuclease_MUT-7-like"/>
</dbReference>
<evidence type="ECO:0000313" key="4">
    <source>
        <dbReference type="EMBL" id="CAA3003094.1"/>
    </source>
</evidence>
<keyword evidence="1" id="KW-0539">Nucleus</keyword>
<comment type="subcellular location">
    <subcellularLocation>
        <location evidence="1">Nucleus</location>
    </subcellularLocation>
</comment>
<keyword evidence="4" id="KW-0540">Nuclease</keyword>
<dbReference type="Gramene" id="OE9A003769T1">
    <property type="protein sequence ID" value="OE9A003769C1"/>
    <property type="gene ID" value="OE9A003769"/>
</dbReference>
<gene>
    <name evidence="4" type="ORF">OLEA9_A003769</name>
</gene>
<dbReference type="AlphaFoldDB" id="A0A8S0TI63"/>
<dbReference type="InterPro" id="IPR002782">
    <property type="entry name" value="Mut7-C_RNAse_dom"/>
</dbReference>
<protein>
    <submittedName>
        <fullName evidence="4">Exonuclease mut-7 homolog</fullName>
    </submittedName>
</protein>
<dbReference type="SUPFAM" id="SSF53098">
    <property type="entry name" value="Ribonuclease H-like"/>
    <property type="match status" value="1"/>
</dbReference>
<keyword evidence="4" id="KW-0269">Exonuclease</keyword>
<feature type="compositionally biased region" description="Low complexity" evidence="2">
    <location>
        <begin position="670"/>
        <end position="680"/>
    </location>
</feature>
<name>A0A8S0TI63_OLEEU</name>
<evidence type="ECO:0000259" key="3">
    <source>
        <dbReference type="PROSITE" id="PS50884"/>
    </source>
</evidence>
<dbReference type="InterPro" id="IPR036397">
    <property type="entry name" value="RNaseH_sf"/>
</dbReference>
<dbReference type="GO" id="GO:0003677">
    <property type="term" value="F:DNA binding"/>
    <property type="evidence" value="ECO:0007669"/>
    <property type="project" value="UniProtKB-UniRule"/>
</dbReference>
<dbReference type="PANTHER" id="PTHR47765">
    <property type="entry name" value="3'-5' EXONUCLEASE DOMAIN-CONTAINING PROTEIN"/>
    <property type="match status" value="1"/>
</dbReference>
<dbReference type="GO" id="GO:0006355">
    <property type="term" value="P:regulation of DNA-templated transcription"/>
    <property type="evidence" value="ECO:0007669"/>
    <property type="project" value="InterPro"/>
</dbReference>
<dbReference type="GO" id="GO:0008408">
    <property type="term" value="F:3'-5' exonuclease activity"/>
    <property type="evidence" value="ECO:0007669"/>
    <property type="project" value="InterPro"/>
</dbReference>
<dbReference type="Proteomes" id="UP000594638">
    <property type="component" value="Unassembled WGS sequence"/>
</dbReference>
<feature type="region of interest" description="Disordered" evidence="2">
    <location>
        <begin position="656"/>
        <end position="701"/>
    </location>
</feature>
<evidence type="ECO:0000256" key="2">
    <source>
        <dbReference type="SAM" id="MobiDB-lite"/>
    </source>
</evidence>
<evidence type="ECO:0000256" key="1">
    <source>
        <dbReference type="PROSITE-ProRule" id="PRU00071"/>
    </source>
</evidence>
<organism evidence="4 5">
    <name type="scientific">Olea europaea subsp. europaea</name>
    <dbReference type="NCBI Taxonomy" id="158383"/>
    <lineage>
        <taxon>Eukaryota</taxon>
        <taxon>Viridiplantae</taxon>
        <taxon>Streptophyta</taxon>
        <taxon>Embryophyta</taxon>
        <taxon>Tracheophyta</taxon>
        <taxon>Spermatophyta</taxon>
        <taxon>Magnoliopsida</taxon>
        <taxon>eudicotyledons</taxon>
        <taxon>Gunneridae</taxon>
        <taxon>Pentapetalae</taxon>
        <taxon>asterids</taxon>
        <taxon>lamiids</taxon>
        <taxon>Lamiales</taxon>
        <taxon>Oleaceae</taxon>
        <taxon>Oleeae</taxon>
        <taxon>Olea</taxon>
    </lineage>
</organism>
<dbReference type="GO" id="GO:0006139">
    <property type="term" value="P:nucleobase-containing compound metabolic process"/>
    <property type="evidence" value="ECO:0007669"/>
    <property type="project" value="InterPro"/>
</dbReference>
<keyword evidence="1" id="KW-0863">Zinc-finger</keyword>
<dbReference type="InterPro" id="IPR012337">
    <property type="entry name" value="RNaseH-like_sf"/>
</dbReference>
<dbReference type="GO" id="GO:0005634">
    <property type="term" value="C:nucleus"/>
    <property type="evidence" value="ECO:0007669"/>
    <property type="project" value="UniProtKB-SubCell"/>
</dbReference>
<dbReference type="Pfam" id="PF01612">
    <property type="entry name" value="DNA_pol_A_exo1"/>
    <property type="match status" value="1"/>
</dbReference>
<sequence length="857" mass="96894">MEPTYKEKAPPVQSVYSADSPEFSLLSLALTRSIVIGLDAEWKPIRSHQYQSTFPAVSLLQIACLLAPENGSTYRNSDDSMVFLLDLQAIQLPSIYELLRKVFASPNIIKLGFRFKQDLVYLSSTFCSQGCNPGFDRVEPFIDITSIYTYLQQHKQLGRKIPKQTKSLAAICKEVLGISLSKELQCSDWSQRPLTEEQKMYAAADAYCLLHIFKVFQAKIVREGYSSRNSNKNWSSNFDSGLKQIFETPYSCNLVTRTRLCEALDMIRANIPELHSTIQTDAELGSMKCCEVTKQVDEALLWIIRKYGDRILLKDSDRKPKTSKKKIKKSSAGLMCKEKRPEITDDWQGPPPWDPALGGDGSPKFLCDVMVEGLAKHLRCVGIDAAIPHSKKPETRDLIDQADKEKRVLLTRDAKLLRHEYLIKNQIYRVKSLLKNEQLIEVIETFELNISEDRLMSRCTKCNGKFIQKPLSTEEAVEAAKGFQVIPKCLFNKSIEFWQCMDCNQLYWEGTQYHNAVQKFITVCKLNVFDGPDWPTTCPGVRSQLFREIPLNVSSSNWLQNFHSPPAWNRQRKPFKLLSCFKTSCSKDIGVSPKEVEISRPAIEKKPRPEKEQALNCPRCNSTNTKFCYYNNYSLSQPRYFCKTCRRYWTDGGSLRNVPVGGGTRKNKRSSCSSSSSVSSKKIPDLTPQIFSSQNPKIHDGRDLNLAYPPTSGHYNGISEFVTLPFGDHMKTLNPGNPNSSSSANSSHFPVMEFLKAGITSRGLTNTIMPVPVSDSNTMYTSGFSLNTEFKPTLNFTLDGLENGYENLQGVQDHTNSSRLLFQFEESKPVAPTEFEPERAQGESNGYWNGMLAGGSW</sequence>
<dbReference type="Pfam" id="PF02701">
    <property type="entry name" value="Zn_ribbon_Dof"/>
    <property type="match status" value="1"/>
</dbReference>